<dbReference type="RefSeq" id="WP_123608125.1">
    <property type="nucleotide sequence ID" value="NZ_RJVG01000002.1"/>
</dbReference>
<accession>A0A3N1XZP0</accession>
<dbReference type="GO" id="GO:0005975">
    <property type="term" value="P:carbohydrate metabolic process"/>
    <property type="evidence" value="ECO:0007669"/>
    <property type="project" value="InterPro"/>
</dbReference>
<dbReference type="Proteomes" id="UP000273083">
    <property type="component" value="Unassembled WGS sequence"/>
</dbReference>
<dbReference type="AlphaFoldDB" id="A0A3N1XZP0"/>
<evidence type="ECO:0008006" key="3">
    <source>
        <dbReference type="Google" id="ProtNLM"/>
    </source>
</evidence>
<sequence length="1039" mass="120838">MFDKKGRYILENYNQKSTFSSFLPGISGKLGIPIWCFYVNRGQGITSFGVMDKNHSIMEFYPAHQSYQLTSTLGFRTFLKINEKYYEPFHGETESRKMYIGMNELEIEDYSEEHKVQTNILYFTLPGEELGGLVRKVSIINHSNQIQNIELLDGMPAIIPYGVDLNAIKTMGQTVKAWMQVEDAENRIPYYRVRVSMEDTAKVSQVEGGNFYITIDEEGNKLPAIVDPEAVFEYNSAMTIPTSFVRDGLNELFLKPQVKQNNMPCGFFGKSISLKPGESYTVYGFIGQTESKDILYKLLEKCTNRDFYEQKYEEAIKLTKEITSVIQTKTASRVFDAYCKQTYLDNVLRGGFPIELGKNHIFYLYSRKHGDIERDYNFFRMLPEFYSQGNGNFRDVNQNRRCDTLFTPYVKDFNIKTFYNLIQLDGYNPLSVQEISYTLKNEKEDRILTYVKDEEKLLLKDFFSKEYTPGSLFRFLMKNQLQLTISYEEFMNMAVEYSTGSVNADFGEGYWSDHWTYNLDLIENYTSVYPDKEKELLFNDFTYEYFESKALIRPRSERYVLTDNGIRQYNAVDHETKKDVKHTKVRTDYGKGDIYQTNLMTKLMILAANKFAALDPYGMGIEMEGGKPGWYDALNGLPGLFGSSMAETYELARMLEYMVLKLKQYSLDIKVPHEIKNFIYLINLNLEEYISGKSDHFTYWNKTNEVKENYRVATKWGIEGTEHTLDHNYLIQTLENWNQFIREGIQMAIQYGEGICPTYFAYSVTDYDKIEDVIIPKKFKVIVMPRFLEGPVRFLKMNYGSDIKKEMYEKVIQSPLYDEKLGMYKVNESLYNASFEIGRAKAFTPGWLENESIWLHMEYKYLLEVLKSGLYEEFYKDFYKACIPFLDGDVYGRSPLENSSFIASSVNPDEKIHGKGFVARLSGSTAEFIHMWQIMMFGNAPFSMDKEELILKFEPGIPKYLIDDNKEIQCTFLGNIPVTYHLDKEDELIPGRYNIYNYKLSYQDGTIQTVNDNSLVGKAAEDVRSGAVQSIDVEIHIME</sequence>
<gene>
    <name evidence="1" type="ORF">EDD66_10268</name>
</gene>
<keyword evidence="2" id="KW-1185">Reference proteome</keyword>
<evidence type="ECO:0000313" key="2">
    <source>
        <dbReference type="Proteomes" id="UP000273083"/>
    </source>
</evidence>
<dbReference type="OrthoDB" id="38684at2"/>
<protein>
    <recommendedName>
        <fullName evidence="3">Cellobiose phosphorylase</fullName>
    </recommendedName>
</protein>
<dbReference type="EMBL" id="RJVG01000002">
    <property type="protein sequence ID" value="ROR30417.1"/>
    <property type="molecule type" value="Genomic_DNA"/>
</dbReference>
<reference evidence="1 2" key="1">
    <citation type="submission" date="2018-11" db="EMBL/GenBank/DDBJ databases">
        <title>Genomic Encyclopedia of Type Strains, Phase IV (KMG-IV): sequencing the most valuable type-strain genomes for metagenomic binning, comparative biology and taxonomic classification.</title>
        <authorList>
            <person name="Goeker M."/>
        </authorList>
    </citation>
    <scope>NUCLEOTIDE SEQUENCE [LARGE SCALE GENOMIC DNA]</scope>
    <source>
        <strain evidence="1 2">DSM 26537</strain>
    </source>
</reference>
<organism evidence="1 2">
    <name type="scientific">Mobilisporobacter senegalensis</name>
    <dbReference type="NCBI Taxonomy" id="1329262"/>
    <lineage>
        <taxon>Bacteria</taxon>
        <taxon>Bacillati</taxon>
        <taxon>Bacillota</taxon>
        <taxon>Clostridia</taxon>
        <taxon>Lachnospirales</taxon>
        <taxon>Lachnospiraceae</taxon>
        <taxon>Mobilisporobacter</taxon>
    </lineage>
</organism>
<name>A0A3N1XZP0_9FIRM</name>
<evidence type="ECO:0000313" key="1">
    <source>
        <dbReference type="EMBL" id="ROR30417.1"/>
    </source>
</evidence>
<comment type="caution">
    <text evidence="1">The sequence shown here is derived from an EMBL/GenBank/DDBJ whole genome shotgun (WGS) entry which is preliminary data.</text>
</comment>
<dbReference type="SUPFAM" id="SSF48208">
    <property type="entry name" value="Six-hairpin glycosidases"/>
    <property type="match status" value="1"/>
</dbReference>
<dbReference type="InterPro" id="IPR008928">
    <property type="entry name" value="6-hairpin_glycosidase_sf"/>
</dbReference>
<proteinExistence type="predicted"/>